<feature type="short sequence motif" description="'HIGH' region" evidence="12">
    <location>
        <begin position="61"/>
        <end position="71"/>
    </location>
</feature>
<name>A0A037ZC98_9RHOB</name>
<evidence type="ECO:0000256" key="9">
    <source>
        <dbReference type="ARBA" id="ARBA00023146"/>
    </source>
</evidence>
<organism evidence="16 17">
    <name type="scientific">Actibacterium mucosum KCTC 23349</name>
    <dbReference type="NCBI Taxonomy" id="1454373"/>
    <lineage>
        <taxon>Bacteria</taxon>
        <taxon>Pseudomonadati</taxon>
        <taxon>Pseudomonadota</taxon>
        <taxon>Alphaproteobacteria</taxon>
        <taxon>Rhodobacterales</taxon>
        <taxon>Roseobacteraceae</taxon>
        <taxon>Actibacterium</taxon>
    </lineage>
</organism>
<evidence type="ECO:0000256" key="10">
    <source>
        <dbReference type="ARBA" id="ARBA00025217"/>
    </source>
</evidence>
<comment type="subcellular location">
    <subcellularLocation>
        <location evidence="12">Cytoplasm</location>
    </subcellularLocation>
</comment>
<comment type="cofactor">
    <cofactor evidence="12">
        <name>Zn(2+)</name>
        <dbReference type="ChEBI" id="CHEBI:29105"/>
    </cofactor>
    <text evidence="12">Binds 1 zinc ion per subunit.</text>
</comment>
<feature type="binding site" evidence="12">
    <location>
        <position position="951"/>
    </location>
    <ligand>
        <name>Zn(2+)</name>
        <dbReference type="ChEBI" id="CHEBI:29105"/>
    </ligand>
</feature>
<evidence type="ECO:0000256" key="4">
    <source>
        <dbReference type="ARBA" id="ARBA00022723"/>
    </source>
</evidence>
<keyword evidence="7 12" id="KW-0067">ATP-binding</keyword>
<dbReference type="InterPro" id="IPR002301">
    <property type="entry name" value="Ile-tRNA-ligase"/>
</dbReference>
<dbReference type="GO" id="GO:0006428">
    <property type="term" value="P:isoleucyl-tRNA aminoacylation"/>
    <property type="evidence" value="ECO:0007669"/>
    <property type="project" value="UniProtKB-UniRule"/>
</dbReference>
<feature type="domain" description="Zinc finger FPG/IleRS-type" evidence="14">
    <location>
        <begin position="948"/>
        <end position="973"/>
    </location>
</feature>
<keyword evidence="8 12" id="KW-0648">Protein biosynthesis</keyword>
<evidence type="ECO:0000256" key="3">
    <source>
        <dbReference type="ARBA" id="ARBA00022598"/>
    </source>
</evidence>
<feature type="domain" description="Aminoacyl-tRNA synthetase class Ia" evidence="13">
    <location>
        <begin position="32"/>
        <end position="694"/>
    </location>
</feature>
<dbReference type="EC" id="6.1.1.5" evidence="12"/>
<dbReference type="FunFam" id="3.40.50.620:FF:000042">
    <property type="entry name" value="Isoleucine--tRNA ligase"/>
    <property type="match status" value="1"/>
</dbReference>
<keyword evidence="9 12" id="KW-0030">Aminoacyl-tRNA synthetase</keyword>
<dbReference type="GO" id="GO:0000049">
    <property type="term" value="F:tRNA binding"/>
    <property type="evidence" value="ECO:0007669"/>
    <property type="project" value="InterPro"/>
</dbReference>
<keyword evidence="6 12" id="KW-0862">Zinc</keyword>
<comment type="function">
    <text evidence="10 12">Catalyzes the attachment of isoleucine to tRNA(Ile). As IleRS can inadvertently accommodate and process structurally similar amino acids such as valine, to avoid such errors it has two additional distinct tRNA(Ile)-dependent editing activities. One activity is designated as 'pretransfer' editing and involves the hydrolysis of activated Val-AMP. The other activity is designated 'posttransfer' editing and involves deacylation of mischarged Val-tRNA(Ile).</text>
</comment>
<dbReference type="GO" id="GO:0004822">
    <property type="term" value="F:isoleucine-tRNA ligase activity"/>
    <property type="evidence" value="ECO:0007669"/>
    <property type="project" value="UniProtKB-UniRule"/>
</dbReference>
<dbReference type="InterPro" id="IPR009080">
    <property type="entry name" value="tRNAsynth_Ia_anticodon-bd"/>
</dbReference>
<dbReference type="Gene3D" id="3.90.740.10">
    <property type="entry name" value="Valyl/Leucyl/Isoleucyl-tRNA synthetase, editing domain"/>
    <property type="match status" value="1"/>
</dbReference>
<keyword evidence="4 12" id="KW-0479">Metal-binding</keyword>
<dbReference type="InterPro" id="IPR033708">
    <property type="entry name" value="Anticodon_Ile_BEm"/>
</dbReference>
<dbReference type="InterPro" id="IPR013155">
    <property type="entry name" value="M/V/L/I-tRNA-synth_anticd-bd"/>
</dbReference>
<feature type="binding site" evidence="12">
    <location>
        <position position="660"/>
    </location>
    <ligand>
        <name>ATP</name>
        <dbReference type="ChEBI" id="CHEBI:30616"/>
    </ligand>
</feature>
<evidence type="ECO:0000256" key="1">
    <source>
        <dbReference type="ARBA" id="ARBA00006887"/>
    </source>
</evidence>
<evidence type="ECO:0000256" key="8">
    <source>
        <dbReference type="ARBA" id="ARBA00022917"/>
    </source>
</evidence>
<evidence type="ECO:0000256" key="11">
    <source>
        <dbReference type="ARBA" id="ARBA00048359"/>
    </source>
</evidence>
<proteinExistence type="inferred from homology"/>
<dbReference type="STRING" id="1454373.ACMU_04300"/>
<keyword evidence="17" id="KW-1185">Reference proteome</keyword>
<dbReference type="InterPro" id="IPR014729">
    <property type="entry name" value="Rossmann-like_a/b/a_fold"/>
</dbReference>
<dbReference type="NCBIfam" id="TIGR00392">
    <property type="entry name" value="ileS"/>
    <property type="match status" value="1"/>
</dbReference>
<feature type="short sequence motif" description="'KMSKS' region" evidence="12">
    <location>
        <begin position="657"/>
        <end position="661"/>
    </location>
</feature>
<evidence type="ECO:0000256" key="2">
    <source>
        <dbReference type="ARBA" id="ARBA00022490"/>
    </source>
</evidence>
<dbReference type="Gene3D" id="1.10.730.20">
    <property type="match status" value="1"/>
</dbReference>
<dbReference type="HAMAP" id="MF_02002">
    <property type="entry name" value="Ile_tRNA_synth_type1"/>
    <property type="match status" value="1"/>
</dbReference>
<dbReference type="Gene3D" id="3.40.50.620">
    <property type="entry name" value="HUPs"/>
    <property type="match status" value="2"/>
</dbReference>
<evidence type="ECO:0000259" key="15">
    <source>
        <dbReference type="Pfam" id="PF08264"/>
    </source>
</evidence>
<evidence type="ECO:0000256" key="12">
    <source>
        <dbReference type="HAMAP-Rule" id="MF_02002"/>
    </source>
</evidence>
<comment type="caution">
    <text evidence="16">The sequence shown here is derived from an EMBL/GenBank/DDBJ whole genome shotgun (WGS) entry which is preliminary data.</text>
</comment>
<comment type="similarity">
    <text evidence="1 12">Belongs to the class-I aminoacyl-tRNA synthetase family. IleS type 1 subfamily.</text>
</comment>
<dbReference type="GO" id="GO:0005829">
    <property type="term" value="C:cytosol"/>
    <property type="evidence" value="ECO:0007669"/>
    <property type="project" value="TreeGrafter"/>
</dbReference>
<dbReference type="Proteomes" id="UP000026249">
    <property type="component" value="Unassembled WGS sequence"/>
</dbReference>
<comment type="catalytic activity">
    <reaction evidence="11 12">
        <text>tRNA(Ile) + L-isoleucine + ATP = L-isoleucyl-tRNA(Ile) + AMP + diphosphate</text>
        <dbReference type="Rhea" id="RHEA:11060"/>
        <dbReference type="Rhea" id="RHEA-COMP:9666"/>
        <dbReference type="Rhea" id="RHEA-COMP:9695"/>
        <dbReference type="ChEBI" id="CHEBI:30616"/>
        <dbReference type="ChEBI" id="CHEBI:33019"/>
        <dbReference type="ChEBI" id="CHEBI:58045"/>
        <dbReference type="ChEBI" id="CHEBI:78442"/>
        <dbReference type="ChEBI" id="CHEBI:78528"/>
        <dbReference type="ChEBI" id="CHEBI:456215"/>
        <dbReference type="EC" id="6.1.1.5"/>
    </reaction>
</comment>
<feature type="binding site" evidence="12">
    <location>
        <position position="954"/>
    </location>
    <ligand>
        <name>Zn(2+)</name>
        <dbReference type="ChEBI" id="CHEBI:29105"/>
    </ligand>
</feature>
<evidence type="ECO:0000256" key="5">
    <source>
        <dbReference type="ARBA" id="ARBA00022741"/>
    </source>
</evidence>
<keyword evidence="2 12" id="KW-0963">Cytoplasm</keyword>
<dbReference type="InterPro" id="IPR010663">
    <property type="entry name" value="Znf_FPG/IleRS"/>
</dbReference>
<dbReference type="InterPro" id="IPR050081">
    <property type="entry name" value="Ile-tRNA_ligase"/>
</dbReference>
<dbReference type="GO" id="GO:0002161">
    <property type="term" value="F:aminoacyl-tRNA deacylase activity"/>
    <property type="evidence" value="ECO:0007669"/>
    <property type="project" value="InterPro"/>
</dbReference>
<dbReference type="PROSITE" id="PS00178">
    <property type="entry name" value="AA_TRNA_LIGASE_I"/>
    <property type="match status" value="1"/>
</dbReference>
<comment type="subunit">
    <text evidence="12">Monomer.</text>
</comment>
<evidence type="ECO:0000256" key="6">
    <source>
        <dbReference type="ARBA" id="ARBA00022833"/>
    </source>
</evidence>
<sequence>MCADTPEYKDTLNLPQTEFPMRAGLPKREPEWLARWEKIGVYNKLREKEGRQPFTLHDGPPYANGHLHIGHALNKTIKDMIVRSHQMMGYDSRYVPGWDCHGLPIEWKIEEQYRQKGQNKDEVEIVDFRQECRKFAEGWVDVQREEFKRLGITGNWEDPYLTMNFHAERVIAEELMKFLMNGTLYQGSKPVMWSPVEQTALAEAEVEYHDKESFTIWVKFQVVGTGDERLDSAKVVIWTTTPWTIPSNKAVVYGEQISYGLYEVTGRPEECWAEVGDHYILADNLAADVFSRARLDDTMYRRVGDVSHQDLAKITLKHPLAGAEGANGEWDDIRDFRAADFVTDTEGTGFVHCAPSHGMEEYELYRDLGMLEQVITYNVMDDGAFRDDLPFFGGKKIIREKLNKKNKKNPWEGDANTAVMAKLAEVGGLLARGVIKHSYPHSWRSKAPVIYRNTPQWFAAVDKTVGDGQDMHGTTIRDRALTSIDKLVKWYPQSGRNRLYSMIEARPDWVLSRQRAWGVPLTVFTRKGVLPTDDTYLLRDPAVNARIAEAFEDEGADCWYAEGAKERFLAADYDPEDWDQVFDILDVWFDSGSTHAFVLRDREDGTEDGIADVYMEGTDQHRGWFHSSLLQACGTLGRAPYRNVVTHGFTLDEKGNKMSKSLGNTIVPDEVVKQYGADILRLWVAQTDYSVDQRIGPEILKGVADSYRRLRNTMRFMLGSLHGFNPADAVAAQDMPELERWVLHRLAELDHQVRKGYAEFDFQGVFQSVFNFATLELSAFYFDIRKDALYCDAADSLNARAARTVLDILFHRLTTWLAPILVFTMEEVWLERFPGDDSSIHLQDMPETPGDWLNEPLAAKWAGIRQVRRVVTAALEVQRRDKVIGASLEAAPVVHVRDADVVAALKTVDFADICITSAISVTGDPSPAEAFRLPEVEGVGVVFEKADGEKCLRCWKILPDVGLFAHPGVCGRCNTALG</sequence>
<evidence type="ECO:0000313" key="17">
    <source>
        <dbReference type="Proteomes" id="UP000026249"/>
    </source>
</evidence>
<feature type="binding site" evidence="12">
    <location>
        <position position="970"/>
    </location>
    <ligand>
        <name>Zn(2+)</name>
        <dbReference type="ChEBI" id="CHEBI:29105"/>
    </ligand>
</feature>
<dbReference type="AlphaFoldDB" id="A0A037ZC98"/>
<dbReference type="InterPro" id="IPR023585">
    <property type="entry name" value="Ile-tRNA-ligase_type1"/>
</dbReference>
<dbReference type="PRINTS" id="PR00984">
    <property type="entry name" value="TRNASYNTHILE"/>
</dbReference>
<evidence type="ECO:0000256" key="7">
    <source>
        <dbReference type="ARBA" id="ARBA00022840"/>
    </source>
</evidence>
<evidence type="ECO:0000259" key="13">
    <source>
        <dbReference type="Pfam" id="PF00133"/>
    </source>
</evidence>
<dbReference type="SUPFAM" id="SSF52374">
    <property type="entry name" value="Nucleotidylyl transferase"/>
    <property type="match status" value="1"/>
</dbReference>
<dbReference type="PANTHER" id="PTHR42765:SF1">
    <property type="entry name" value="ISOLEUCINE--TRNA LIGASE, MITOCHONDRIAL"/>
    <property type="match status" value="1"/>
</dbReference>
<dbReference type="InterPro" id="IPR009008">
    <property type="entry name" value="Val/Leu/Ile-tRNA-synth_edit"/>
</dbReference>
<evidence type="ECO:0000259" key="14">
    <source>
        <dbReference type="Pfam" id="PF06827"/>
    </source>
</evidence>
<feature type="domain" description="Methionyl/Valyl/Leucyl/Isoleucyl-tRNA synthetase anticodon-binding" evidence="15">
    <location>
        <begin position="739"/>
        <end position="889"/>
    </location>
</feature>
<dbReference type="GO" id="GO:0005524">
    <property type="term" value="F:ATP binding"/>
    <property type="evidence" value="ECO:0007669"/>
    <property type="project" value="UniProtKB-UniRule"/>
</dbReference>
<dbReference type="EMBL" id="JFKE01000011">
    <property type="protein sequence ID" value="KAJ54124.1"/>
    <property type="molecule type" value="Genomic_DNA"/>
</dbReference>
<dbReference type="Pfam" id="PF08264">
    <property type="entry name" value="Anticodon_1"/>
    <property type="match status" value="1"/>
</dbReference>
<protein>
    <recommendedName>
        <fullName evidence="12">Isoleucine--tRNA ligase</fullName>
        <ecNumber evidence="12">6.1.1.5</ecNumber>
    </recommendedName>
    <alternativeName>
        <fullName evidence="12">Isoleucyl-tRNA synthetase</fullName>
        <shortName evidence="12">IleRS</shortName>
    </alternativeName>
</protein>
<dbReference type="RefSeq" id="WP_035262630.1">
    <property type="nucleotide sequence ID" value="NZ_JFKE01000011.1"/>
</dbReference>
<gene>
    <name evidence="12 16" type="primary">ileS</name>
    <name evidence="16" type="ORF">ACMU_04300</name>
</gene>
<evidence type="ECO:0000313" key="16">
    <source>
        <dbReference type="EMBL" id="KAJ54124.1"/>
    </source>
</evidence>
<dbReference type="InterPro" id="IPR001412">
    <property type="entry name" value="aa-tRNA-synth_I_CS"/>
</dbReference>
<keyword evidence="3 12" id="KW-0436">Ligase</keyword>
<reference evidence="16 17" key="1">
    <citation type="submission" date="2014-03" db="EMBL/GenBank/DDBJ databases">
        <title>Draft Genome Sequence of Actibacterium mucosum KCTC 23349, a Marine Alphaproteobacterium with Complex Ionic Requirements Isolated from Mediterranean Seawater at Malvarrosa Beach, Valencia, Spain.</title>
        <authorList>
            <person name="Arahal D.R."/>
            <person name="Shao Z."/>
            <person name="Lai Q."/>
            <person name="Pujalte M.J."/>
        </authorList>
    </citation>
    <scope>NUCLEOTIDE SEQUENCE [LARGE SCALE GENOMIC DNA]</scope>
    <source>
        <strain evidence="16 17">KCTC 23349</strain>
    </source>
</reference>
<comment type="domain">
    <text evidence="12">IleRS has two distinct active sites: one for aminoacylation and one for editing. The misactivated valine is translocated from the active site to the editing site, which sterically excludes the correctly activated isoleucine. The single editing site contains two valyl binding pockets, one specific for each substrate (Val-AMP or Val-tRNA(Ile)).</text>
</comment>
<dbReference type="SUPFAM" id="SSF50677">
    <property type="entry name" value="ValRS/IleRS/LeuRS editing domain"/>
    <property type="match status" value="1"/>
</dbReference>
<dbReference type="PANTHER" id="PTHR42765">
    <property type="entry name" value="SOLEUCYL-TRNA SYNTHETASE"/>
    <property type="match status" value="1"/>
</dbReference>
<feature type="binding site" evidence="12">
    <location>
        <position position="973"/>
    </location>
    <ligand>
        <name>Zn(2+)</name>
        <dbReference type="ChEBI" id="CHEBI:29105"/>
    </ligand>
</feature>
<dbReference type="InterPro" id="IPR002300">
    <property type="entry name" value="aa-tRNA-synth_Ia"/>
</dbReference>
<dbReference type="Pfam" id="PF00133">
    <property type="entry name" value="tRNA-synt_1"/>
    <property type="match status" value="1"/>
</dbReference>
<accession>A0A037ZC98</accession>
<dbReference type="GO" id="GO:0008270">
    <property type="term" value="F:zinc ion binding"/>
    <property type="evidence" value="ECO:0007669"/>
    <property type="project" value="UniProtKB-UniRule"/>
</dbReference>
<keyword evidence="5 12" id="KW-0547">Nucleotide-binding</keyword>
<dbReference type="CDD" id="cd07960">
    <property type="entry name" value="Anticodon_Ia_Ile_BEm"/>
    <property type="match status" value="1"/>
</dbReference>
<dbReference type="Pfam" id="PF06827">
    <property type="entry name" value="zf-FPG_IleRS"/>
    <property type="match status" value="1"/>
</dbReference>
<dbReference type="SUPFAM" id="SSF47323">
    <property type="entry name" value="Anticodon-binding domain of a subclass of class I aminoacyl-tRNA synthetases"/>
    <property type="match status" value="1"/>
</dbReference>
<feature type="binding site" evidence="12">
    <location>
        <position position="616"/>
    </location>
    <ligand>
        <name>L-isoleucyl-5'-AMP</name>
        <dbReference type="ChEBI" id="CHEBI:178002"/>
    </ligand>
</feature>
<dbReference type="OrthoDB" id="9810365at2"/>